<evidence type="ECO:0000256" key="1">
    <source>
        <dbReference type="ARBA" id="ARBA00007894"/>
    </source>
</evidence>
<dbReference type="Pfam" id="PF00749">
    <property type="entry name" value="tRNA-synt_1c"/>
    <property type="match status" value="1"/>
</dbReference>
<dbReference type="PANTHER" id="PTHR43311">
    <property type="entry name" value="GLUTAMATE--TRNA LIGASE"/>
    <property type="match status" value="1"/>
</dbReference>
<keyword evidence="7" id="KW-0963">Cytoplasm</keyword>
<comment type="function">
    <text evidence="7">Catalyzes the attachment of glutamate to tRNA(Glu) in a two-step reaction: glutamate is first activated by ATP to form Glu-AMP and then transferred to the acceptor end of tRNA(Glu).</text>
</comment>
<comment type="caution">
    <text evidence="10">The sequence shown here is derived from an EMBL/GenBank/DDBJ whole genome shotgun (WGS) entry which is preliminary data.</text>
</comment>
<reference evidence="11" key="1">
    <citation type="submission" date="2017-09" db="EMBL/GenBank/DDBJ databases">
        <title>Depth-based differentiation of microbial function through sediment-hosted aquifers and enrichment of novel symbionts in the deep terrestrial subsurface.</title>
        <authorList>
            <person name="Probst A.J."/>
            <person name="Ladd B."/>
            <person name="Jarett J.K."/>
            <person name="Geller-Mcgrath D.E."/>
            <person name="Sieber C.M.K."/>
            <person name="Emerson J.B."/>
            <person name="Anantharaman K."/>
            <person name="Thomas B.C."/>
            <person name="Malmstrom R."/>
            <person name="Stieglmeier M."/>
            <person name="Klingl A."/>
            <person name="Woyke T."/>
            <person name="Ryan C.M."/>
            <person name="Banfield J.F."/>
        </authorList>
    </citation>
    <scope>NUCLEOTIDE SEQUENCE [LARGE SCALE GENOMIC DNA]</scope>
</reference>
<dbReference type="InterPro" id="IPR008925">
    <property type="entry name" value="aa_tRNA-synth_I_cd-bd_sf"/>
</dbReference>
<dbReference type="CDD" id="cd00808">
    <property type="entry name" value="GluRS_core"/>
    <property type="match status" value="1"/>
</dbReference>
<feature type="domain" description="Aminoacyl-tRNA synthetase class I anticodon-binding" evidence="9">
    <location>
        <begin position="353"/>
        <end position="480"/>
    </location>
</feature>
<evidence type="ECO:0000313" key="10">
    <source>
        <dbReference type="EMBL" id="PIT93354.1"/>
    </source>
</evidence>
<dbReference type="InterPro" id="IPR020751">
    <property type="entry name" value="aa-tRNA-synth_I_codon-bd_sub2"/>
</dbReference>
<dbReference type="NCBIfam" id="TIGR00464">
    <property type="entry name" value="gltX_bact"/>
    <property type="match status" value="1"/>
</dbReference>
<dbReference type="SUPFAM" id="SSF52374">
    <property type="entry name" value="Nucleotidylyl transferase"/>
    <property type="match status" value="1"/>
</dbReference>
<feature type="binding site" evidence="7">
    <location>
        <position position="256"/>
    </location>
    <ligand>
        <name>ATP</name>
        <dbReference type="ChEBI" id="CHEBI:30616"/>
    </ligand>
</feature>
<comment type="caution">
    <text evidence="7">Lacks conserved residue(s) required for the propagation of feature annotation.</text>
</comment>
<dbReference type="EMBL" id="PFAY01000003">
    <property type="protein sequence ID" value="PIT93354.1"/>
    <property type="molecule type" value="Genomic_DNA"/>
</dbReference>
<evidence type="ECO:0000256" key="4">
    <source>
        <dbReference type="ARBA" id="ARBA00022840"/>
    </source>
</evidence>
<keyword evidence="3 7" id="KW-0547">Nucleotide-binding</keyword>
<feature type="short sequence motif" description="'HIGH' region" evidence="7">
    <location>
        <begin position="10"/>
        <end position="20"/>
    </location>
</feature>
<dbReference type="InterPro" id="IPR045462">
    <property type="entry name" value="aa-tRNA-synth_I_cd-bd"/>
</dbReference>
<keyword evidence="2 7" id="KW-0436">Ligase</keyword>
<dbReference type="AlphaFoldDB" id="A0A2M6WKU8"/>
<dbReference type="GO" id="GO:0004818">
    <property type="term" value="F:glutamate-tRNA ligase activity"/>
    <property type="evidence" value="ECO:0007669"/>
    <property type="project" value="UniProtKB-UniRule"/>
</dbReference>
<evidence type="ECO:0000256" key="6">
    <source>
        <dbReference type="ARBA" id="ARBA00023146"/>
    </source>
</evidence>
<evidence type="ECO:0000256" key="2">
    <source>
        <dbReference type="ARBA" id="ARBA00022598"/>
    </source>
</evidence>
<dbReference type="GO" id="GO:0005524">
    <property type="term" value="F:ATP binding"/>
    <property type="evidence" value="ECO:0007669"/>
    <property type="project" value="UniProtKB-UniRule"/>
</dbReference>
<evidence type="ECO:0000256" key="7">
    <source>
        <dbReference type="HAMAP-Rule" id="MF_00022"/>
    </source>
</evidence>
<comment type="subunit">
    <text evidence="7">Monomer.</text>
</comment>
<protein>
    <recommendedName>
        <fullName evidence="7">Glutamate--tRNA ligase</fullName>
        <ecNumber evidence="7">6.1.1.17</ecNumber>
    </recommendedName>
    <alternativeName>
        <fullName evidence="7">Glutamyl-tRNA synthetase</fullName>
        <shortName evidence="7">GluRS</shortName>
    </alternativeName>
</protein>
<feature type="domain" description="Glutamyl/glutaminyl-tRNA synthetase class Ib catalytic" evidence="8">
    <location>
        <begin position="4"/>
        <end position="324"/>
    </location>
</feature>
<organism evidence="10 11">
    <name type="scientific">Candidatus Harrisonbacteria bacterium CG10_big_fil_rev_8_21_14_0_10_38_8</name>
    <dbReference type="NCBI Taxonomy" id="1974582"/>
    <lineage>
        <taxon>Bacteria</taxon>
        <taxon>Candidatus Harrisoniibacteriota</taxon>
    </lineage>
</organism>
<comment type="catalytic activity">
    <reaction evidence="7">
        <text>tRNA(Glu) + L-glutamate + ATP = L-glutamyl-tRNA(Glu) + AMP + diphosphate</text>
        <dbReference type="Rhea" id="RHEA:23540"/>
        <dbReference type="Rhea" id="RHEA-COMP:9663"/>
        <dbReference type="Rhea" id="RHEA-COMP:9680"/>
        <dbReference type="ChEBI" id="CHEBI:29985"/>
        <dbReference type="ChEBI" id="CHEBI:30616"/>
        <dbReference type="ChEBI" id="CHEBI:33019"/>
        <dbReference type="ChEBI" id="CHEBI:78442"/>
        <dbReference type="ChEBI" id="CHEBI:78520"/>
        <dbReference type="ChEBI" id="CHEBI:456215"/>
        <dbReference type="EC" id="6.1.1.17"/>
    </reaction>
</comment>
<keyword evidence="6 7" id="KW-0030">Aminoacyl-tRNA synthetase</keyword>
<proteinExistence type="inferred from homology"/>
<dbReference type="GO" id="GO:0000049">
    <property type="term" value="F:tRNA binding"/>
    <property type="evidence" value="ECO:0007669"/>
    <property type="project" value="InterPro"/>
</dbReference>
<evidence type="ECO:0000259" key="8">
    <source>
        <dbReference type="Pfam" id="PF00749"/>
    </source>
</evidence>
<dbReference type="Gene3D" id="3.40.50.620">
    <property type="entry name" value="HUPs"/>
    <property type="match status" value="1"/>
</dbReference>
<dbReference type="Gene3D" id="1.10.10.350">
    <property type="match status" value="1"/>
</dbReference>
<comment type="similarity">
    <text evidence="1 7">Belongs to the class-I aminoacyl-tRNA synthetase family. Glutamate--tRNA ligase type 1 subfamily.</text>
</comment>
<name>A0A2M6WKU8_9BACT</name>
<dbReference type="InterPro" id="IPR049940">
    <property type="entry name" value="GluQ/Sye"/>
</dbReference>
<accession>A0A2M6WKU8</accession>
<dbReference type="GO" id="GO:0008270">
    <property type="term" value="F:zinc ion binding"/>
    <property type="evidence" value="ECO:0007669"/>
    <property type="project" value="InterPro"/>
</dbReference>
<dbReference type="Pfam" id="PF19269">
    <property type="entry name" value="Anticodon_2"/>
    <property type="match status" value="1"/>
</dbReference>
<feature type="short sequence motif" description="'KMSKS' region" evidence="7">
    <location>
        <begin position="253"/>
        <end position="257"/>
    </location>
</feature>
<dbReference type="HAMAP" id="MF_00022">
    <property type="entry name" value="Glu_tRNA_synth_type1"/>
    <property type="match status" value="1"/>
</dbReference>
<dbReference type="GO" id="GO:0005829">
    <property type="term" value="C:cytosol"/>
    <property type="evidence" value="ECO:0007669"/>
    <property type="project" value="TreeGrafter"/>
</dbReference>
<sequence length="482" mass="54906">MNMIRVRMAPSPTGEFHIGSARTTLFNYLFARKNKGVFVVRLEDTDRDRSEARFERDILENLEFLGWGGSNMEWYEGPVLDGKDKGEYGPYRQSQRGDIYKSYLEKLLATGTAFYCFTCKEELAKLKEPGKPFFSPYRDLPLKEAQARVDNGESAVIRFKVKPEMISFVDEVRGMIEFDNSLLGDIVIAKSLDEVLYNFAVVVDDELMKITHVIRGEDHINNTPKQIALINSLGFSLPTYAHIPLILNADKSKMSKRSKNGQSALVKDYWQEGYHPWAVVNFLALLGWHPEGDKEFFTRDELIDSFSLDRVSKSGAIFDTEKLKSMSAHYIRSDSNLLSVIDTLGVDFFKPEWREDVDKLNRGIEVAKQRASTFSELARNMEVFYSLPSYNKELLVWKKGSIEEAVTHLTYCLEKIEELSDFSIISLENSLMPYAEEKGRGDVLWPLRTALSGSDKSPGPFEIMAVIGKAESILRLKNAINL</sequence>
<gene>
    <name evidence="7" type="primary">gltX</name>
    <name evidence="10" type="ORF">COU06_00565</name>
</gene>
<dbReference type="InterPro" id="IPR000924">
    <property type="entry name" value="Glu/Gln-tRNA-synth"/>
</dbReference>
<dbReference type="EC" id="6.1.1.17" evidence="7"/>
<dbReference type="InterPro" id="IPR014729">
    <property type="entry name" value="Rossmann-like_a/b/a_fold"/>
</dbReference>
<evidence type="ECO:0000313" key="11">
    <source>
        <dbReference type="Proteomes" id="UP000229112"/>
    </source>
</evidence>
<evidence type="ECO:0000256" key="3">
    <source>
        <dbReference type="ARBA" id="ARBA00022741"/>
    </source>
</evidence>
<dbReference type="Proteomes" id="UP000229112">
    <property type="component" value="Unassembled WGS sequence"/>
</dbReference>
<evidence type="ECO:0000256" key="5">
    <source>
        <dbReference type="ARBA" id="ARBA00022917"/>
    </source>
</evidence>
<dbReference type="PANTHER" id="PTHR43311:SF2">
    <property type="entry name" value="GLUTAMATE--TRNA LIGASE, MITOCHONDRIAL-RELATED"/>
    <property type="match status" value="1"/>
</dbReference>
<keyword evidence="5 7" id="KW-0648">Protein biosynthesis</keyword>
<dbReference type="InterPro" id="IPR020058">
    <property type="entry name" value="Glu/Gln-tRNA-synth_Ib_cat-dom"/>
</dbReference>
<dbReference type="SUPFAM" id="SSF48163">
    <property type="entry name" value="An anticodon-binding domain of class I aminoacyl-tRNA synthetases"/>
    <property type="match status" value="1"/>
</dbReference>
<dbReference type="GO" id="GO:0006424">
    <property type="term" value="P:glutamyl-tRNA aminoacylation"/>
    <property type="evidence" value="ECO:0007669"/>
    <property type="project" value="UniProtKB-UniRule"/>
</dbReference>
<dbReference type="PRINTS" id="PR00987">
    <property type="entry name" value="TRNASYNTHGLU"/>
</dbReference>
<evidence type="ECO:0000259" key="9">
    <source>
        <dbReference type="Pfam" id="PF19269"/>
    </source>
</evidence>
<comment type="subcellular location">
    <subcellularLocation>
        <location evidence="7">Cytoplasm</location>
    </subcellularLocation>
</comment>
<keyword evidence="4 7" id="KW-0067">ATP-binding</keyword>
<dbReference type="InterPro" id="IPR033910">
    <property type="entry name" value="GluRS_core"/>
</dbReference>
<dbReference type="InterPro" id="IPR004527">
    <property type="entry name" value="Glu-tRNA-ligase_bac/mito"/>
</dbReference>